<dbReference type="Proteomes" id="UP000289862">
    <property type="component" value="Plasmid 2"/>
</dbReference>
<protein>
    <recommendedName>
        <fullName evidence="5">Peptidase C1A papain C-terminal domain-containing protein</fullName>
    </recommendedName>
</protein>
<dbReference type="PANTHER" id="PTHR12411">
    <property type="entry name" value="CYSTEINE PROTEASE FAMILY C1-RELATED"/>
    <property type="match status" value="1"/>
</dbReference>
<feature type="compositionally biased region" description="Basic and acidic residues" evidence="2">
    <location>
        <begin position="685"/>
        <end position="699"/>
    </location>
</feature>
<feature type="signal peptide" evidence="4">
    <location>
        <begin position="1"/>
        <end position="25"/>
    </location>
</feature>
<organism evidence="6 7">
    <name type="scientific">Mycoplasmopsis gallopavonis</name>
    <dbReference type="NCBI Taxonomy" id="76629"/>
    <lineage>
        <taxon>Bacteria</taxon>
        <taxon>Bacillati</taxon>
        <taxon>Mycoplasmatota</taxon>
        <taxon>Mycoplasmoidales</taxon>
        <taxon>Metamycoplasmataceae</taxon>
        <taxon>Mycoplasmopsis</taxon>
    </lineage>
</organism>
<feature type="compositionally biased region" description="Basic and acidic residues" evidence="2">
    <location>
        <begin position="575"/>
        <end position="588"/>
    </location>
</feature>
<proteinExistence type="inferred from homology"/>
<dbReference type="SMART" id="SM00645">
    <property type="entry name" value="Pept_C1"/>
    <property type="match status" value="1"/>
</dbReference>
<dbReference type="SUPFAM" id="SSF54001">
    <property type="entry name" value="Cysteine proteinases"/>
    <property type="match status" value="1"/>
</dbReference>
<dbReference type="RefSeq" id="WP_119571855.1">
    <property type="nucleotide sequence ID" value="NZ_LR215032.1"/>
</dbReference>
<feature type="compositionally biased region" description="Low complexity" evidence="2">
    <location>
        <begin position="558"/>
        <end position="574"/>
    </location>
</feature>
<dbReference type="Gene3D" id="3.90.70.10">
    <property type="entry name" value="Cysteine proteinases"/>
    <property type="match status" value="1"/>
</dbReference>
<gene>
    <name evidence="6" type="ORF">NCTC10186_00522</name>
</gene>
<feature type="chain" id="PRO_5019172086" description="Peptidase C1A papain C-terminal domain-containing protein" evidence="4">
    <location>
        <begin position="26"/>
        <end position="738"/>
    </location>
</feature>
<sequence length="738" mass="82876">MKIKNNLKKVIICSVFASGFLPSLSGTSATTTYNGGFPADYLPKNKELDQKGVDELIKQDFYDSRNYNLVTPVKNQGREGLCWAYSIIATIESAILRQAPGDFNIKNLDLDENQYDFAVNTRNEEANKLNLAGSDNFEYELGVGSYVLDSALMSLQKTTLAKQGVKTSYVDPIVNVKNVITVDWTNKEEMKRAIAKYGAVAFSMSYPYQTFNANTVFYNNKWDNPPVQEGSLAHACTIVGWDDNFYASNFKPNKASQNGAWIVKNSWGTKYQAQGYFYLSYDSPLLDAVTFEIEQSKEPQNAYYYDGRRNYTGFETDQREYAAVFPVRKTNDETVEKLKSINLIIDGSNIQVKTKIFIGDNENIDFNNATPKYQWDAIIENKNGRPGGYTLELPDYVELPKDKYFAIVVKFANSNSPISMYYSFEPNSQGDLTFYKNNDGSWTNTKETLNAAFKIKAYTITENKNNSTTSSSSAREENQSIDENSNNNVPTEDSTKNTDSNLSDQNNSNPENNESSSLPTNTENNSNETTENNDNPENQPNNVEANSSDPKLSEVHDSNTSSNSNNENNNPVETPTRENETIENHDNNVVDDNSSNESNTNNNNDLNDLNNTNSNSNNTENNSTISEKENPKNNETSTNEDDSNLNNQDSSLQNEDSESNESNNSETTNTNSNNNTPENTSNEVTNKDQNSEDLTKTKEKKVSNSFNLMWLIALPIIGAMTSLAWFIFKFKDKFGNKK</sequence>
<dbReference type="InterPro" id="IPR000668">
    <property type="entry name" value="Peptidase_C1A_C"/>
</dbReference>
<evidence type="ECO:0000259" key="5">
    <source>
        <dbReference type="SMART" id="SM00645"/>
    </source>
</evidence>
<feature type="compositionally biased region" description="Low complexity" evidence="2">
    <location>
        <begin position="590"/>
        <end position="624"/>
    </location>
</feature>
<keyword evidence="3" id="KW-1133">Transmembrane helix</keyword>
<feature type="domain" description="Peptidase C1A papain C-terminal" evidence="5">
    <location>
        <begin position="58"/>
        <end position="293"/>
    </location>
</feature>
<dbReference type="OrthoDB" id="3648721at2"/>
<dbReference type="KEGG" id="mgal:NCTC10186_00522"/>
<dbReference type="EMBL" id="LR215032">
    <property type="protein sequence ID" value="VEU73033.1"/>
    <property type="molecule type" value="Genomic_DNA"/>
</dbReference>
<geneLocation type="plasmid" evidence="6 7">
    <name>2</name>
</geneLocation>
<feature type="compositionally biased region" description="Low complexity" evidence="2">
    <location>
        <begin position="644"/>
        <end position="684"/>
    </location>
</feature>
<dbReference type="AlphaFoldDB" id="A0A449AZU5"/>
<feature type="compositionally biased region" description="Low complexity" evidence="2">
    <location>
        <begin position="501"/>
        <end position="542"/>
    </location>
</feature>
<evidence type="ECO:0000313" key="7">
    <source>
        <dbReference type="Proteomes" id="UP000289862"/>
    </source>
</evidence>
<evidence type="ECO:0000256" key="1">
    <source>
        <dbReference type="ARBA" id="ARBA00008455"/>
    </source>
</evidence>
<dbReference type="GO" id="GO:0006508">
    <property type="term" value="P:proteolysis"/>
    <property type="evidence" value="ECO:0007669"/>
    <property type="project" value="InterPro"/>
</dbReference>
<feature type="transmembrane region" description="Helical" evidence="3">
    <location>
        <begin position="708"/>
        <end position="728"/>
    </location>
</feature>
<reference evidence="6 7" key="1">
    <citation type="submission" date="2019-01" db="EMBL/GenBank/DDBJ databases">
        <authorList>
            <consortium name="Pathogen Informatics"/>
        </authorList>
    </citation>
    <scope>NUCLEOTIDE SEQUENCE [LARGE SCALE GENOMIC DNA]</scope>
    <source>
        <strain evidence="6 7">NCTC10186</strain>
        <plasmid evidence="7">2</plasmid>
    </source>
</reference>
<evidence type="ECO:0000256" key="4">
    <source>
        <dbReference type="SAM" id="SignalP"/>
    </source>
</evidence>
<dbReference type="Pfam" id="PF00112">
    <property type="entry name" value="Peptidase_C1"/>
    <property type="match status" value="1"/>
</dbReference>
<keyword evidence="4" id="KW-0732">Signal</keyword>
<dbReference type="GO" id="GO:0008234">
    <property type="term" value="F:cysteine-type peptidase activity"/>
    <property type="evidence" value="ECO:0007669"/>
    <property type="project" value="InterPro"/>
</dbReference>
<feature type="region of interest" description="Disordered" evidence="2">
    <location>
        <begin position="464"/>
        <end position="699"/>
    </location>
</feature>
<evidence type="ECO:0000256" key="2">
    <source>
        <dbReference type="SAM" id="MobiDB-lite"/>
    </source>
</evidence>
<dbReference type="InterPro" id="IPR013128">
    <property type="entry name" value="Peptidase_C1A"/>
</dbReference>
<name>A0A449AZU5_9BACT</name>
<dbReference type="InterPro" id="IPR038765">
    <property type="entry name" value="Papain-like_cys_pep_sf"/>
</dbReference>
<feature type="compositionally biased region" description="Polar residues" evidence="2">
    <location>
        <begin position="481"/>
        <end position="500"/>
    </location>
</feature>
<evidence type="ECO:0000256" key="3">
    <source>
        <dbReference type="SAM" id="Phobius"/>
    </source>
</evidence>
<dbReference type="CDD" id="cd02619">
    <property type="entry name" value="Peptidase_C1"/>
    <property type="match status" value="1"/>
</dbReference>
<evidence type="ECO:0000313" key="6">
    <source>
        <dbReference type="EMBL" id="VEU73033.1"/>
    </source>
</evidence>
<keyword evidence="7" id="KW-1185">Reference proteome</keyword>
<keyword evidence="3" id="KW-0812">Transmembrane</keyword>
<keyword evidence="3" id="KW-0472">Membrane</keyword>
<keyword evidence="6" id="KW-0614">Plasmid</keyword>
<comment type="similarity">
    <text evidence="1">Belongs to the peptidase C1 family.</text>
</comment>
<accession>A0A449AZU5</accession>